<dbReference type="SUPFAM" id="SSF51215">
    <property type="entry name" value="Regulatory protein AraC"/>
    <property type="match status" value="1"/>
</dbReference>
<keyword evidence="6" id="KW-1185">Reference proteome</keyword>
<dbReference type="SUPFAM" id="SSF46689">
    <property type="entry name" value="Homeodomain-like"/>
    <property type="match status" value="2"/>
</dbReference>
<keyword evidence="2" id="KW-0238">DNA-binding</keyword>
<evidence type="ECO:0000313" key="5">
    <source>
        <dbReference type="EMBL" id="GKX29806.1"/>
    </source>
</evidence>
<dbReference type="InterPro" id="IPR014710">
    <property type="entry name" value="RmlC-like_jellyroll"/>
</dbReference>
<dbReference type="InterPro" id="IPR003313">
    <property type="entry name" value="AraC-bd"/>
</dbReference>
<dbReference type="PROSITE" id="PS01124">
    <property type="entry name" value="HTH_ARAC_FAMILY_2"/>
    <property type="match status" value="1"/>
</dbReference>
<dbReference type="AlphaFoldDB" id="A0A9W6DE62"/>
<dbReference type="GO" id="GO:0003700">
    <property type="term" value="F:DNA-binding transcription factor activity"/>
    <property type="evidence" value="ECO:0007669"/>
    <property type="project" value="InterPro"/>
</dbReference>
<dbReference type="InterPro" id="IPR020449">
    <property type="entry name" value="Tscrpt_reg_AraC-type_HTH"/>
</dbReference>
<comment type="caution">
    <text evidence="5">The sequence shown here is derived from an EMBL/GenBank/DDBJ whole genome shotgun (WGS) entry which is preliminary data.</text>
</comment>
<evidence type="ECO:0000256" key="1">
    <source>
        <dbReference type="ARBA" id="ARBA00023015"/>
    </source>
</evidence>
<dbReference type="SMART" id="SM00342">
    <property type="entry name" value="HTH_ARAC"/>
    <property type="match status" value="1"/>
</dbReference>
<dbReference type="InterPro" id="IPR009057">
    <property type="entry name" value="Homeodomain-like_sf"/>
</dbReference>
<reference evidence="5" key="1">
    <citation type="submission" date="2022-06" db="EMBL/GenBank/DDBJ databases">
        <title>Vallitalea longa sp. nov., an anaerobic bacterium isolated from marine sediment.</title>
        <authorList>
            <person name="Hirano S."/>
            <person name="Terahara T."/>
            <person name="Mori K."/>
            <person name="Hamada M."/>
            <person name="Matsumoto R."/>
            <person name="Kobayashi T."/>
        </authorList>
    </citation>
    <scope>NUCLEOTIDE SEQUENCE</scope>
    <source>
        <strain evidence="5">SH18-1</strain>
    </source>
</reference>
<dbReference type="Proteomes" id="UP001144256">
    <property type="component" value="Unassembled WGS sequence"/>
</dbReference>
<dbReference type="InterPro" id="IPR037923">
    <property type="entry name" value="HTH-like"/>
</dbReference>
<dbReference type="PANTHER" id="PTHR43280">
    <property type="entry name" value="ARAC-FAMILY TRANSCRIPTIONAL REGULATOR"/>
    <property type="match status" value="1"/>
</dbReference>
<dbReference type="InterPro" id="IPR018060">
    <property type="entry name" value="HTH_AraC"/>
</dbReference>
<evidence type="ECO:0000259" key="4">
    <source>
        <dbReference type="PROSITE" id="PS01124"/>
    </source>
</evidence>
<organism evidence="5 6">
    <name type="scientific">Vallitalea longa</name>
    <dbReference type="NCBI Taxonomy" id="2936439"/>
    <lineage>
        <taxon>Bacteria</taxon>
        <taxon>Bacillati</taxon>
        <taxon>Bacillota</taxon>
        <taxon>Clostridia</taxon>
        <taxon>Lachnospirales</taxon>
        <taxon>Vallitaleaceae</taxon>
        <taxon>Vallitalea</taxon>
    </lineage>
</organism>
<proteinExistence type="predicted"/>
<dbReference type="Gene3D" id="2.60.120.10">
    <property type="entry name" value="Jelly Rolls"/>
    <property type="match status" value="1"/>
</dbReference>
<evidence type="ECO:0000313" key="6">
    <source>
        <dbReference type="Proteomes" id="UP001144256"/>
    </source>
</evidence>
<dbReference type="Pfam" id="PF12833">
    <property type="entry name" value="HTH_18"/>
    <property type="match status" value="1"/>
</dbReference>
<evidence type="ECO:0000256" key="3">
    <source>
        <dbReference type="ARBA" id="ARBA00023163"/>
    </source>
</evidence>
<keyword evidence="3" id="KW-0804">Transcription</keyword>
<evidence type="ECO:0000256" key="2">
    <source>
        <dbReference type="ARBA" id="ARBA00023125"/>
    </source>
</evidence>
<keyword evidence="1" id="KW-0805">Transcription regulation</keyword>
<dbReference type="EMBL" id="BRLB01000006">
    <property type="protein sequence ID" value="GKX29806.1"/>
    <property type="molecule type" value="Genomic_DNA"/>
</dbReference>
<accession>A0A9W6DE62</accession>
<feature type="domain" description="HTH araC/xylS-type" evidence="4">
    <location>
        <begin position="188"/>
        <end position="286"/>
    </location>
</feature>
<name>A0A9W6DE62_9FIRM</name>
<gene>
    <name evidence="5" type="ORF">SH1V18_22860</name>
</gene>
<sequence length="291" mass="34680">MMKPYKENLILPEFPFPVDVFIQDNQKSNITVKPHWHDCVEILYMIEGNALQQINDKVIDVKTNDVILLVNGDIHGTWCNNYDKTKILVVKFLTDMLSNLSVIYESKYIITFLQKTRNQKLYAPRVFQSQREIIDIFIGIYNEFIEKRVGYEIFIKGYIYQMIALLIRNDELQLYEPGIKEEELQEINPILKYIELHYREKITLEKAAFMANKSYYYFSRFFKKVTGSNFKEYIDFVRICEAEKLFLNKDMNISQVAYEVGYNNISSFNRVYKRIRGYSPSKIKKAKYVKK</sequence>
<dbReference type="GO" id="GO:0043565">
    <property type="term" value="F:sequence-specific DNA binding"/>
    <property type="evidence" value="ECO:0007669"/>
    <property type="project" value="InterPro"/>
</dbReference>
<dbReference type="PANTHER" id="PTHR43280:SF28">
    <property type="entry name" value="HTH-TYPE TRANSCRIPTIONAL ACTIVATOR RHAS"/>
    <property type="match status" value="1"/>
</dbReference>
<dbReference type="Pfam" id="PF02311">
    <property type="entry name" value="AraC_binding"/>
    <property type="match status" value="1"/>
</dbReference>
<dbReference type="PRINTS" id="PR00032">
    <property type="entry name" value="HTHARAC"/>
</dbReference>
<protein>
    <submittedName>
        <fullName evidence="5">AraC family transcriptional regulator</fullName>
    </submittedName>
</protein>
<dbReference type="Gene3D" id="1.10.10.60">
    <property type="entry name" value="Homeodomain-like"/>
    <property type="match status" value="2"/>
</dbReference>